<dbReference type="Proteomes" id="UP000516230">
    <property type="component" value="Chromosome"/>
</dbReference>
<evidence type="ECO:0000313" key="3">
    <source>
        <dbReference type="EMBL" id="QNP62393.1"/>
    </source>
</evidence>
<dbReference type="AlphaFoldDB" id="A0A7H0HPC7"/>
<proteinExistence type="predicted"/>
<dbReference type="RefSeq" id="WP_187739583.1">
    <property type="nucleotide sequence ID" value="NZ_CP060825.1"/>
</dbReference>
<sequence>MPPDRLPPAAHAAPSGSHAVPSGGDGPARRAAGRAVTALTLWWACSPVLLVLGLVAGLHTRGASAPAAALTWAAIGGVVLAPPAGLVTALATGHRPARRRFAVMAAVSVAAAVLVLLFNEFAAECPGGAGC</sequence>
<evidence type="ECO:0000256" key="2">
    <source>
        <dbReference type="SAM" id="Phobius"/>
    </source>
</evidence>
<evidence type="ECO:0000256" key="1">
    <source>
        <dbReference type="SAM" id="MobiDB-lite"/>
    </source>
</evidence>
<evidence type="ECO:0000313" key="4">
    <source>
        <dbReference type="Proteomes" id="UP000516230"/>
    </source>
</evidence>
<feature type="transmembrane region" description="Helical" evidence="2">
    <location>
        <begin position="101"/>
        <end position="118"/>
    </location>
</feature>
<feature type="transmembrane region" description="Helical" evidence="2">
    <location>
        <begin position="70"/>
        <end position="89"/>
    </location>
</feature>
<keyword evidence="4" id="KW-1185">Reference proteome</keyword>
<keyword evidence="2" id="KW-0472">Membrane</keyword>
<organism evidence="3 4">
    <name type="scientific">Streptomyces genisteinicus</name>
    <dbReference type="NCBI Taxonomy" id="2768068"/>
    <lineage>
        <taxon>Bacteria</taxon>
        <taxon>Bacillati</taxon>
        <taxon>Actinomycetota</taxon>
        <taxon>Actinomycetes</taxon>
        <taxon>Kitasatosporales</taxon>
        <taxon>Streptomycetaceae</taxon>
        <taxon>Streptomyces</taxon>
    </lineage>
</organism>
<feature type="region of interest" description="Disordered" evidence="1">
    <location>
        <begin position="1"/>
        <end position="27"/>
    </location>
</feature>
<feature type="compositionally biased region" description="Low complexity" evidence="1">
    <location>
        <begin position="7"/>
        <end position="22"/>
    </location>
</feature>
<keyword evidence="2" id="KW-0812">Transmembrane</keyword>
<gene>
    <name evidence="3" type="ORF">IAG43_05230</name>
</gene>
<reference evidence="3 4" key="1">
    <citation type="submission" date="2020-08" db="EMBL/GenBank/DDBJ databases">
        <title>A novel species.</title>
        <authorList>
            <person name="Gao J."/>
        </authorList>
    </citation>
    <scope>NUCLEOTIDE SEQUENCE [LARGE SCALE GENOMIC DNA]</scope>
    <source>
        <strain evidence="3 4">CRPJ-33</strain>
    </source>
</reference>
<dbReference type="EMBL" id="CP060825">
    <property type="protein sequence ID" value="QNP62393.1"/>
    <property type="molecule type" value="Genomic_DNA"/>
</dbReference>
<accession>A0A7H0HPC7</accession>
<protein>
    <submittedName>
        <fullName evidence="3">Uncharacterized protein</fullName>
    </submittedName>
</protein>
<dbReference type="KEGG" id="sgj:IAG43_05230"/>
<feature type="transmembrane region" description="Helical" evidence="2">
    <location>
        <begin position="39"/>
        <end position="58"/>
    </location>
</feature>
<name>A0A7H0HPC7_9ACTN</name>
<keyword evidence="2" id="KW-1133">Transmembrane helix</keyword>